<dbReference type="GO" id="GO:0000139">
    <property type="term" value="C:Golgi membrane"/>
    <property type="evidence" value="ECO:0007669"/>
    <property type="project" value="InterPro"/>
</dbReference>
<evidence type="ECO:0000256" key="5">
    <source>
        <dbReference type="ARBA" id="ARBA00023136"/>
    </source>
</evidence>
<evidence type="ECO:0000313" key="7">
    <source>
        <dbReference type="EMBL" id="VDO15078.1"/>
    </source>
</evidence>
<organism evidence="9">
    <name type="scientific">Rodentolepis nana</name>
    <name type="common">Dwarf tapeworm</name>
    <name type="synonym">Hymenolepis nana</name>
    <dbReference type="NCBI Taxonomy" id="102285"/>
    <lineage>
        <taxon>Eukaryota</taxon>
        <taxon>Metazoa</taxon>
        <taxon>Spiralia</taxon>
        <taxon>Lophotrochozoa</taxon>
        <taxon>Platyhelminthes</taxon>
        <taxon>Cestoda</taxon>
        <taxon>Eucestoda</taxon>
        <taxon>Cyclophyllidea</taxon>
        <taxon>Hymenolepididae</taxon>
        <taxon>Rodentolepis</taxon>
    </lineage>
</organism>
<dbReference type="Pfam" id="PF04142">
    <property type="entry name" value="Nuc_sug_transp"/>
    <property type="match status" value="1"/>
</dbReference>
<keyword evidence="2" id="KW-0813">Transport</keyword>
<keyword evidence="5 6" id="KW-0472">Membrane</keyword>
<dbReference type="OrthoDB" id="408493at2759"/>
<protein>
    <submittedName>
        <fullName evidence="9">EamA domain-containing protein</fullName>
    </submittedName>
</protein>
<dbReference type="AlphaFoldDB" id="A0A0R3TZ74"/>
<evidence type="ECO:0000256" key="3">
    <source>
        <dbReference type="ARBA" id="ARBA00022692"/>
    </source>
</evidence>
<proteinExistence type="predicted"/>
<keyword evidence="4 6" id="KW-1133">Transmembrane helix</keyword>
<evidence type="ECO:0000256" key="6">
    <source>
        <dbReference type="SAM" id="Phobius"/>
    </source>
</evidence>
<keyword evidence="3 6" id="KW-0812">Transmembrane</keyword>
<reference evidence="7 8" key="2">
    <citation type="submission" date="2018-11" db="EMBL/GenBank/DDBJ databases">
        <authorList>
            <consortium name="Pathogen Informatics"/>
        </authorList>
    </citation>
    <scope>NUCLEOTIDE SEQUENCE [LARGE SCALE GENOMIC DNA]</scope>
</reference>
<dbReference type="STRING" id="102285.A0A0R3TZ74"/>
<dbReference type="GO" id="GO:0015165">
    <property type="term" value="F:pyrimidine nucleotide-sugar transmembrane transporter activity"/>
    <property type="evidence" value="ECO:0007669"/>
    <property type="project" value="InterPro"/>
</dbReference>
<dbReference type="Proteomes" id="UP000278807">
    <property type="component" value="Unassembled WGS sequence"/>
</dbReference>
<comment type="subcellular location">
    <subcellularLocation>
        <location evidence="1">Membrane</location>
        <topology evidence="1">Multi-pass membrane protein</topology>
    </subcellularLocation>
</comment>
<evidence type="ECO:0000313" key="8">
    <source>
        <dbReference type="Proteomes" id="UP000278807"/>
    </source>
</evidence>
<evidence type="ECO:0000256" key="2">
    <source>
        <dbReference type="ARBA" id="ARBA00022597"/>
    </source>
</evidence>
<feature type="transmembrane region" description="Helical" evidence="6">
    <location>
        <begin position="65"/>
        <end position="83"/>
    </location>
</feature>
<sequence length="101" mass="11112">MRDGFFRGYNFLVLLVILLQSVGGLLVAVVIKYADNILKVFSTSISIILSCLASYYLLNDFEPNRYFAIGTLAVLGATVLYSLGGRKTPEQTEIPLTTTKT</sequence>
<feature type="transmembrane region" description="Helical" evidence="6">
    <location>
        <begin position="12"/>
        <end position="31"/>
    </location>
</feature>
<dbReference type="EMBL" id="UZAE01015040">
    <property type="protein sequence ID" value="VDO15078.1"/>
    <property type="molecule type" value="Genomic_DNA"/>
</dbReference>
<gene>
    <name evidence="7" type="ORF">HNAJ_LOCUS13147</name>
</gene>
<name>A0A0R3TZ74_RODNA</name>
<dbReference type="NCBIfam" id="TIGR00803">
    <property type="entry name" value="nst"/>
    <property type="match status" value="1"/>
</dbReference>
<evidence type="ECO:0000256" key="4">
    <source>
        <dbReference type="ARBA" id="ARBA00022989"/>
    </source>
</evidence>
<keyword evidence="2" id="KW-0762">Sugar transport</keyword>
<dbReference type="WBParaSite" id="HNAJ_0001317301-mRNA-1">
    <property type="protein sequence ID" value="HNAJ_0001317301-mRNA-1"/>
    <property type="gene ID" value="HNAJ_0001317301"/>
</dbReference>
<evidence type="ECO:0000313" key="9">
    <source>
        <dbReference type="WBParaSite" id="HNAJ_0001317301-mRNA-1"/>
    </source>
</evidence>
<feature type="transmembrane region" description="Helical" evidence="6">
    <location>
        <begin position="37"/>
        <end position="58"/>
    </location>
</feature>
<reference evidence="9" key="1">
    <citation type="submission" date="2017-02" db="UniProtKB">
        <authorList>
            <consortium name="WormBaseParasite"/>
        </authorList>
    </citation>
    <scope>IDENTIFICATION</scope>
</reference>
<dbReference type="PANTHER" id="PTHR10231">
    <property type="entry name" value="NUCLEOTIDE-SUGAR TRANSMEMBRANE TRANSPORTER"/>
    <property type="match status" value="1"/>
</dbReference>
<dbReference type="InterPro" id="IPR007271">
    <property type="entry name" value="Nuc_sug_transpt"/>
</dbReference>
<keyword evidence="8" id="KW-1185">Reference proteome</keyword>
<evidence type="ECO:0000256" key="1">
    <source>
        <dbReference type="ARBA" id="ARBA00004141"/>
    </source>
</evidence>
<accession>A0A0R3TZ74</accession>